<feature type="transmembrane region" description="Helical" evidence="13">
    <location>
        <begin position="87"/>
        <end position="107"/>
    </location>
</feature>
<dbReference type="InterPro" id="IPR002528">
    <property type="entry name" value="MATE_fam"/>
</dbReference>
<dbReference type="GO" id="GO:0042910">
    <property type="term" value="F:xenobiotic transmembrane transporter activity"/>
    <property type="evidence" value="ECO:0007669"/>
    <property type="project" value="InterPro"/>
</dbReference>
<keyword evidence="10" id="KW-0406">Ion transport</keyword>
<organism evidence="14 15">
    <name type="scientific">Paenibacillus selenitireducens</name>
    <dbReference type="NCBI Taxonomy" id="1324314"/>
    <lineage>
        <taxon>Bacteria</taxon>
        <taxon>Bacillati</taxon>
        <taxon>Bacillota</taxon>
        <taxon>Bacilli</taxon>
        <taxon>Bacillales</taxon>
        <taxon>Paenibacillaceae</taxon>
        <taxon>Paenibacillus</taxon>
    </lineage>
</organism>
<evidence type="ECO:0000256" key="4">
    <source>
        <dbReference type="ARBA" id="ARBA00020268"/>
    </source>
</evidence>
<evidence type="ECO:0000256" key="10">
    <source>
        <dbReference type="ARBA" id="ARBA00023065"/>
    </source>
</evidence>
<evidence type="ECO:0000256" key="9">
    <source>
        <dbReference type="ARBA" id="ARBA00022989"/>
    </source>
</evidence>
<dbReference type="PANTHER" id="PTHR43298">
    <property type="entry name" value="MULTIDRUG RESISTANCE PROTEIN NORM-RELATED"/>
    <property type="match status" value="1"/>
</dbReference>
<feature type="transmembrane region" description="Helical" evidence="13">
    <location>
        <begin position="315"/>
        <end position="339"/>
    </location>
</feature>
<dbReference type="NCBIfam" id="TIGR00797">
    <property type="entry name" value="matE"/>
    <property type="match status" value="1"/>
</dbReference>
<name>A0A1T2XA04_9BACL</name>
<keyword evidence="11 13" id="KW-0472">Membrane</keyword>
<keyword evidence="6" id="KW-0050">Antiport</keyword>
<evidence type="ECO:0000256" key="1">
    <source>
        <dbReference type="ARBA" id="ARBA00003408"/>
    </source>
</evidence>
<feature type="transmembrane region" description="Helical" evidence="13">
    <location>
        <begin position="32"/>
        <end position="52"/>
    </location>
</feature>
<dbReference type="PIRSF" id="PIRSF006603">
    <property type="entry name" value="DinF"/>
    <property type="match status" value="1"/>
</dbReference>
<evidence type="ECO:0000313" key="15">
    <source>
        <dbReference type="Proteomes" id="UP000190188"/>
    </source>
</evidence>
<keyword evidence="7" id="KW-1003">Cell membrane</keyword>
<feature type="transmembrane region" description="Helical" evidence="13">
    <location>
        <begin position="127"/>
        <end position="147"/>
    </location>
</feature>
<feature type="transmembrane region" description="Helical" evidence="13">
    <location>
        <begin position="240"/>
        <end position="259"/>
    </location>
</feature>
<keyword evidence="9 13" id="KW-1133">Transmembrane helix</keyword>
<sequence length="449" mass="49554">MLQNWKKILMLAIPSLLSFATATVIGTVNLIMVGHLGALIIAIVGVSNIIMYNGFAIFSGIGHTVNYLVAQNYGANDMRTGIKRMYYALYLVTIFAIILFVVGWFFSGEILGWTGGSSELVGVGEQYLELRFFALSLGMISFVFHGFLRGIGDTKTSMVLSVISNVIILFLVYGLVFGHFGLPELGLEGSGYAILIGEFVGLVLAIYVYFFRLHPLYQTRTWVVPRLRDMKELITESTKLGVQEFSMSLSMFIFTVFVARLGTEALAANEVALNVMSFGFMPAFAFGATATILVGQEVGRGQPLKGRRAGTDTAIMGSIFLLVLGTLEFIFAENIAMLYNNTDPAVYHTAAQLIMISAFLQLFDGFLNFYAGGLRGIGDTTFLLRTSLVVAWCLFVPLSYVLIFVFDLGSIGAWIALYSYLMVFGLTLMYRFYRTDWQHVKIKGAVHAT</sequence>
<evidence type="ECO:0000256" key="5">
    <source>
        <dbReference type="ARBA" id="ARBA00022448"/>
    </source>
</evidence>
<dbReference type="GO" id="GO:0006811">
    <property type="term" value="P:monoatomic ion transport"/>
    <property type="evidence" value="ECO:0007669"/>
    <property type="project" value="UniProtKB-KW"/>
</dbReference>
<feature type="transmembrane region" description="Helical" evidence="13">
    <location>
        <begin position="271"/>
        <end position="294"/>
    </location>
</feature>
<dbReference type="GO" id="GO:0015297">
    <property type="term" value="F:antiporter activity"/>
    <property type="evidence" value="ECO:0007669"/>
    <property type="project" value="UniProtKB-KW"/>
</dbReference>
<dbReference type="STRING" id="1324314.BVG16_15980"/>
<feature type="transmembrane region" description="Helical" evidence="13">
    <location>
        <begin position="382"/>
        <end position="405"/>
    </location>
</feature>
<evidence type="ECO:0000256" key="7">
    <source>
        <dbReference type="ARBA" id="ARBA00022475"/>
    </source>
</evidence>
<accession>A0A1T2XA04</accession>
<comment type="subcellular location">
    <subcellularLocation>
        <location evidence="2">Cell membrane</location>
        <topology evidence="2">Multi-pass membrane protein</topology>
    </subcellularLocation>
</comment>
<dbReference type="EMBL" id="MSZX01000006">
    <property type="protein sequence ID" value="OPA76670.1"/>
    <property type="molecule type" value="Genomic_DNA"/>
</dbReference>
<feature type="transmembrane region" description="Helical" evidence="13">
    <location>
        <begin position="345"/>
        <end position="370"/>
    </location>
</feature>
<gene>
    <name evidence="14" type="ORF">BVG16_15980</name>
</gene>
<dbReference type="GO" id="GO:0005886">
    <property type="term" value="C:plasma membrane"/>
    <property type="evidence" value="ECO:0007669"/>
    <property type="project" value="UniProtKB-SubCell"/>
</dbReference>
<keyword evidence="5" id="KW-0813">Transport</keyword>
<dbReference type="InterPro" id="IPR050222">
    <property type="entry name" value="MATE_MdtK"/>
</dbReference>
<dbReference type="PANTHER" id="PTHR43298:SF2">
    <property type="entry name" value="FMN_FAD EXPORTER YEEO-RELATED"/>
    <property type="match status" value="1"/>
</dbReference>
<evidence type="ECO:0000256" key="3">
    <source>
        <dbReference type="ARBA" id="ARBA00010199"/>
    </source>
</evidence>
<evidence type="ECO:0000256" key="8">
    <source>
        <dbReference type="ARBA" id="ARBA00022692"/>
    </source>
</evidence>
<dbReference type="RefSeq" id="WP_078499687.1">
    <property type="nucleotide sequence ID" value="NZ_MSZX01000006.1"/>
</dbReference>
<dbReference type="InterPro" id="IPR048279">
    <property type="entry name" value="MdtK-like"/>
</dbReference>
<feature type="transmembrane region" description="Helical" evidence="13">
    <location>
        <begin position="192"/>
        <end position="211"/>
    </location>
</feature>
<evidence type="ECO:0000313" key="14">
    <source>
        <dbReference type="EMBL" id="OPA76670.1"/>
    </source>
</evidence>
<keyword evidence="8 13" id="KW-0812">Transmembrane</keyword>
<evidence type="ECO:0000256" key="6">
    <source>
        <dbReference type="ARBA" id="ARBA00022449"/>
    </source>
</evidence>
<feature type="transmembrane region" description="Helical" evidence="13">
    <location>
        <begin position="159"/>
        <end position="180"/>
    </location>
</feature>
<reference evidence="14 15" key="1">
    <citation type="submission" date="2017-01" db="EMBL/GenBank/DDBJ databases">
        <title>Genome analysis of Paenibacillus selenitrireducens ES3-24.</title>
        <authorList>
            <person name="Xu D."/>
            <person name="Yao R."/>
            <person name="Zheng S."/>
        </authorList>
    </citation>
    <scope>NUCLEOTIDE SEQUENCE [LARGE SCALE GENOMIC DNA]</scope>
    <source>
        <strain evidence="14 15">ES3-24</strain>
    </source>
</reference>
<dbReference type="Proteomes" id="UP000190188">
    <property type="component" value="Unassembled WGS sequence"/>
</dbReference>
<evidence type="ECO:0000256" key="11">
    <source>
        <dbReference type="ARBA" id="ARBA00023136"/>
    </source>
</evidence>
<evidence type="ECO:0000256" key="12">
    <source>
        <dbReference type="ARBA" id="ARBA00031636"/>
    </source>
</evidence>
<dbReference type="AlphaFoldDB" id="A0A1T2XA04"/>
<comment type="caution">
    <text evidence="14">The sequence shown here is derived from an EMBL/GenBank/DDBJ whole genome shotgun (WGS) entry which is preliminary data.</text>
</comment>
<feature type="transmembrane region" description="Helical" evidence="13">
    <location>
        <begin position="411"/>
        <end position="433"/>
    </location>
</feature>
<comment type="similarity">
    <text evidence="3">Belongs to the multi antimicrobial extrusion (MATE) (TC 2.A.66.1) family.</text>
</comment>
<comment type="function">
    <text evidence="1">Multidrug efflux pump.</text>
</comment>
<proteinExistence type="inferred from homology"/>
<dbReference type="OrthoDB" id="9806302at2"/>
<keyword evidence="15" id="KW-1185">Reference proteome</keyword>
<protein>
    <recommendedName>
        <fullName evidence="4">Probable multidrug resistance protein NorM</fullName>
    </recommendedName>
    <alternativeName>
        <fullName evidence="12">Multidrug-efflux transporter</fullName>
    </alternativeName>
</protein>
<dbReference type="CDD" id="cd13137">
    <property type="entry name" value="MATE_NorM_like"/>
    <property type="match status" value="1"/>
</dbReference>
<evidence type="ECO:0000256" key="2">
    <source>
        <dbReference type="ARBA" id="ARBA00004651"/>
    </source>
</evidence>
<evidence type="ECO:0000256" key="13">
    <source>
        <dbReference type="SAM" id="Phobius"/>
    </source>
</evidence>
<dbReference type="Pfam" id="PF01554">
    <property type="entry name" value="MatE"/>
    <property type="match status" value="2"/>
</dbReference>